<protein>
    <recommendedName>
        <fullName evidence="11">YLP motif-containing protein 1</fullName>
    </recommendedName>
    <alternativeName>
        <fullName evidence="12">Nuclear protein ZAP3</fullName>
    </alternativeName>
</protein>
<evidence type="ECO:0000256" key="8">
    <source>
        <dbReference type="ARBA" id="ARBA00023242"/>
    </source>
</evidence>
<proteinExistence type="predicted"/>
<feature type="region of interest" description="Disordered" evidence="13">
    <location>
        <begin position="1"/>
        <end position="453"/>
    </location>
</feature>
<keyword evidence="8" id="KW-0539">Nucleus</keyword>
<dbReference type="GO" id="GO:0016607">
    <property type="term" value="C:nuclear speck"/>
    <property type="evidence" value="ECO:0007669"/>
    <property type="project" value="UniProtKB-SubCell"/>
</dbReference>
<feature type="compositionally biased region" description="Acidic residues" evidence="13">
    <location>
        <begin position="676"/>
        <end position="685"/>
    </location>
</feature>
<keyword evidence="3" id="KW-0678">Repressor</keyword>
<feature type="compositionally biased region" description="Basic and acidic residues" evidence="13">
    <location>
        <begin position="385"/>
        <end position="400"/>
    </location>
</feature>
<feature type="region of interest" description="Disordered" evidence="13">
    <location>
        <begin position="648"/>
        <end position="695"/>
    </location>
</feature>
<dbReference type="InterPro" id="IPR027417">
    <property type="entry name" value="P-loop_NTPase"/>
</dbReference>
<evidence type="ECO:0000256" key="2">
    <source>
        <dbReference type="ARBA" id="ARBA00022481"/>
    </source>
</evidence>
<dbReference type="InterPro" id="IPR026314">
    <property type="entry name" value="YLP_motif_con_p1"/>
</dbReference>
<dbReference type="PANTHER" id="PTHR13413">
    <property type="entry name" value="YLP MOTIF CONTAINING PROTEIN NUCLEAR PROTEIN ZAP"/>
    <property type="match status" value="1"/>
</dbReference>
<keyword evidence="5" id="KW-0832">Ubl conjugation</keyword>
<feature type="compositionally biased region" description="Basic and acidic residues" evidence="13">
    <location>
        <begin position="167"/>
        <end position="177"/>
    </location>
</feature>
<evidence type="ECO:0000313" key="14">
    <source>
        <dbReference type="EMBL" id="MAA24547.1"/>
    </source>
</evidence>
<dbReference type="AlphaFoldDB" id="A0A224Z402"/>
<reference evidence="14" key="1">
    <citation type="journal article" date="2017" name="Parasit. Vectors">
        <title>Sialotranscriptomics of Rhipicephalus zambeziensis reveals intricate expression profiles of secretory proteins and suggests tight temporal transcriptional regulation during blood-feeding.</title>
        <authorList>
            <person name="de Castro M.H."/>
            <person name="de Klerk D."/>
            <person name="Pienaar R."/>
            <person name="Rees D.J.G."/>
            <person name="Mans B.J."/>
        </authorList>
    </citation>
    <scope>NUCLEOTIDE SEQUENCE</scope>
    <source>
        <tissue evidence="14">Salivary glands</tissue>
    </source>
</reference>
<evidence type="ECO:0000256" key="6">
    <source>
        <dbReference type="ARBA" id="ARBA00023015"/>
    </source>
</evidence>
<keyword evidence="6" id="KW-0805">Transcription regulation</keyword>
<evidence type="ECO:0000256" key="13">
    <source>
        <dbReference type="SAM" id="MobiDB-lite"/>
    </source>
</evidence>
<evidence type="ECO:0000256" key="1">
    <source>
        <dbReference type="ARBA" id="ARBA00004324"/>
    </source>
</evidence>
<dbReference type="EMBL" id="GFPF01013401">
    <property type="protein sequence ID" value="MAA24547.1"/>
    <property type="molecule type" value="Transcribed_RNA"/>
</dbReference>
<sequence length="789" mass="88835">MGPPDDRRMGPPDDRRMGPPDDRRMGPPDDRRMGPPDDRRMGPPDDRRMGPPDDRRMGPPDDRRQGPPDDRRQGPPDDRRPGLFDDRKPGLFDRPGGPPDNRRPGGPPDNRRPGPPDDRNPDWSGGPPEKRWRGPPEDEDDVPPGGRPNGEPPRDFEPGPQRQPPFDPDRKDPKLDMPEGDLPPLGKGDPEADAERPPRPDSREMNEDDMRGRRGPGGPLPGRSPPRPGQDAFAEDHWDGFDESEPWPPGPDRGRGPPPPWMGGPPRGGPMQRRPPRGFPPMRGEPRGGMRGRPMPPPGGWDMPEWGPPPPWGGPMRGGPRPPPPPEWRHRPMPPHMFPDEPPFDWDRRPQPPPWAEEPPEAPWEPEVIDYGHRPADLPGGAKFESFDYGHGKSAEEKRQLPQVMDYGHGAPLRERRPVFDDLELPPAFRDNGSRPSTPEPPPPPPAPPEPQVVSVEDLLGLPGRESRPPLLCVVVRGPPGSGKSFLTRLLKEREMGAAGSVAPRVLALDDYFMQEVEVSELDPDTGKRVKRKEFRYEYEAEMEDVYFSSLLKSFRKTVDGRLFSFVLVDAVLARLQQLEQFTGYARQNGFQVYVCEPDCLDPEECHRRNVHGRSLEDIQRIVDSWEPAPRQYPRLDCSILLNEMEDMDGELPPADSEDSVAGGGSGEGDGNDAAAPEEEEEEEEPVHKPSRWEIMTDTTSSGERLLKLDGLSGQKLKHTSMDDYLQLPDDYEERHSEPGKKRVRWADIEESKQQKRMRDIGFVVGQTDWSKFTDPTQAEKALTRTKYI</sequence>
<dbReference type="GO" id="GO:0032204">
    <property type="term" value="P:regulation of telomere maintenance"/>
    <property type="evidence" value="ECO:0007669"/>
    <property type="project" value="TreeGrafter"/>
</dbReference>
<dbReference type="FunFam" id="3.40.50.300:FF:000399">
    <property type="entry name" value="YLP motif containing 1"/>
    <property type="match status" value="1"/>
</dbReference>
<feature type="compositionally biased region" description="Pro residues" evidence="13">
    <location>
        <begin position="218"/>
        <end position="228"/>
    </location>
</feature>
<evidence type="ECO:0000256" key="12">
    <source>
        <dbReference type="ARBA" id="ARBA00083294"/>
    </source>
</evidence>
<evidence type="ECO:0000256" key="11">
    <source>
        <dbReference type="ARBA" id="ARBA00068971"/>
    </source>
</evidence>
<feature type="compositionally biased region" description="Basic and acidic residues" evidence="13">
    <location>
        <begin position="1"/>
        <end position="91"/>
    </location>
</feature>
<name>A0A224Z402_9ACAR</name>
<evidence type="ECO:0000256" key="3">
    <source>
        <dbReference type="ARBA" id="ARBA00022491"/>
    </source>
</evidence>
<evidence type="ECO:0000256" key="5">
    <source>
        <dbReference type="ARBA" id="ARBA00022843"/>
    </source>
</evidence>
<feature type="compositionally biased region" description="Pro residues" evidence="13">
    <location>
        <begin position="438"/>
        <end position="451"/>
    </location>
</feature>
<comment type="function">
    <text evidence="9">Plays a role in the reduction of telomerase activity during differentiation of embryonic stem cells by binding to the core promoter of TERT and controlling its down-regulation.</text>
</comment>
<organism evidence="14">
    <name type="scientific">Rhipicephalus zambeziensis</name>
    <dbReference type="NCBI Taxonomy" id="60191"/>
    <lineage>
        <taxon>Eukaryota</taxon>
        <taxon>Metazoa</taxon>
        <taxon>Ecdysozoa</taxon>
        <taxon>Arthropoda</taxon>
        <taxon>Chelicerata</taxon>
        <taxon>Arachnida</taxon>
        <taxon>Acari</taxon>
        <taxon>Parasitiformes</taxon>
        <taxon>Ixodida</taxon>
        <taxon>Ixodoidea</taxon>
        <taxon>Ixodidae</taxon>
        <taxon>Rhipicephalinae</taxon>
        <taxon>Rhipicephalus</taxon>
        <taxon>Rhipicephalus</taxon>
    </lineage>
</organism>
<evidence type="ECO:0000256" key="9">
    <source>
        <dbReference type="ARBA" id="ARBA00058677"/>
    </source>
</evidence>
<evidence type="ECO:0000256" key="10">
    <source>
        <dbReference type="ARBA" id="ARBA00065932"/>
    </source>
</evidence>
<evidence type="ECO:0000256" key="4">
    <source>
        <dbReference type="ARBA" id="ARBA00022499"/>
    </source>
</evidence>
<comment type="subunit">
    <text evidence="10">Interacts with PPP1CA and NCOA5. Forms a complex with ILF2, ILF3, KHDRBS1, RBMX, NCOA5 and PPP1CA.</text>
</comment>
<evidence type="ECO:0000256" key="7">
    <source>
        <dbReference type="ARBA" id="ARBA00023163"/>
    </source>
</evidence>
<feature type="compositionally biased region" description="Pro residues" evidence="13">
    <location>
        <begin position="246"/>
        <end position="263"/>
    </location>
</feature>
<feature type="compositionally biased region" description="Pro residues" evidence="13">
    <location>
        <begin position="351"/>
        <end position="363"/>
    </location>
</feature>
<feature type="compositionally biased region" description="Basic and acidic residues" evidence="13">
    <location>
        <begin position="188"/>
        <end position="212"/>
    </location>
</feature>
<keyword evidence="7" id="KW-0804">Transcription</keyword>
<keyword evidence="4" id="KW-1017">Isopeptide bond</keyword>
<comment type="subcellular location">
    <subcellularLocation>
        <location evidence="1">Nucleus speckle</location>
    </subcellularLocation>
</comment>
<keyword evidence="2" id="KW-0488">Methylation</keyword>
<dbReference type="PANTHER" id="PTHR13413:SF0">
    <property type="entry name" value="YLP MOTIF-CONTAINING PROTEIN 1"/>
    <property type="match status" value="1"/>
</dbReference>
<accession>A0A224Z402</accession>
<feature type="compositionally biased region" description="Basic and acidic residues" evidence="13">
    <location>
        <begin position="109"/>
        <end position="121"/>
    </location>
</feature>
<dbReference type="Gene3D" id="3.40.50.300">
    <property type="entry name" value="P-loop containing nucleotide triphosphate hydrolases"/>
    <property type="match status" value="1"/>
</dbReference>
<dbReference type="SUPFAM" id="SSF52540">
    <property type="entry name" value="P-loop containing nucleoside triphosphate hydrolases"/>
    <property type="match status" value="1"/>
</dbReference>